<dbReference type="GO" id="GO:0030267">
    <property type="term" value="F:glyoxylate reductase (NADPH) activity"/>
    <property type="evidence" value="ECO:0007669"/>
    <property type="project" value="TreeGrafter"/>
</dbReference>
<dbReference type="GO" id="GO:0016618">
    <property type="term" value="F:hydroxypyruvate reductase [NAD(P)H] activity"/>
    <property type="evidence" value="ECO:0007669"/>
    <property type="project" value="TreeGrafter"/>
</dbReference>
<dbReference type="SUPFAM" id="SSF51735">
    <property type="entry name" value="NAD(P)-binding Rossmann-fold domains"/>
    <property type="match status" value="1"/>
</dbReference>
<feature type="domain" description="D-isomer specific 2-hydroxyacid dehydrogenase NAD-binding" evidence="3">
    <location>
        <begin position="31"/>
        <end position="91"/>
    </location>
</feature>
<dbReference type="GO" id="GO:0005829">
    <property type="term" value="C:cytosol"/>
    <property type="evidence" value="ECO:0007669"/>
    <property type="project" value="TreeGrafter"/>
</dbReference>
<evidence type="ECO:0000313" key="4">
    <source>
        <dbReference type="EMBL" id="ORC35372.1"/>
    </source>
</evidence>
<protein>
    <recommendedName>
        <fullName evidence="3">D-isomer specific 2-hydroxyacid dehydrogenase NAD-binding domain-containing protein</fullName>
    </recommendedName>
</protein>
<dbReference type="PANTHER" id="PTHR10996:SF178">
    <property type="entry name" value="2-HYDROXYACID DEHYDROGENASE YGL185C-RELATED"/>
    <property type="match status" value="1"/>
</dbReference>
<keyword evidence="2" id="KW-0520">NAD</keyword>
<evidence type="ECO:0000256" key="2">
    <source>
        <dbReference type="ARBA" id="ARBA00023027"/>
    </source>
</evidence>
<organism evidence="4 5">
    <name type="scientific">Marispirochaeta aestuarii</name>
    <dbReference type="NCBI Taxonomy" id="1963862"/>
    <lineage>
        <taxon>Bacteria</taxon>
        <taxon>Pseudomonadati</taxon>
        <taxon>Spirochaetota</taxon>
        <taxon>Spirochaetia</taxon>
        <taxon>Spirochaetales</taxon>
        <taxon>Spirochaetaceae</taxon>
        <taxon>Marispirochaeta</taxon>
    </lineage>
</organism>
<dbReference type="PANTHER" id="PTHR10996">
    <property type="entry name" value="2-HYDROXYACID DEHYDROGENASE-RELATED"/>
    <property type="match status" value="1"/>
</dbReference>
<dbReference type="STRING" id="1963862.B4O97_09365"/>
<dbReference type="AlphaFoldDB" id="A0A1Y1RYB3"/>
<reference evidence="4 5" key="1">
    <citation type="submission" date="2017-03" db="EMBL/GenBank/DDBJ databases">
        <title>Draft Genome sequence of Marispirochaeta sp. strain JC444.</title>
        <authorList>
            <person name="Shivani Y."/>
            <person name="Subhash Y."/>
            <person name="Sasikala C."/>
            <person name="Ramana C."/>
        </authorList>
    </citation>
    <scope>NUCLEOTIDE SEQUENCE [LARGE SCALE GENOMIC DNA]</scope>
    <source>
        <strain evidence="4 5">JC444</strain>
    </source>
</reference>
<sequence length="116" mass="12416">MSLTKPILSAFTYRSPPVPEKVSRKGSSLNEKSAFFINCGSVAVIIENYLIQALNENWIAGTALDVFNPEPPGSVSPVLHLENVILSPHNAVTTKESAIRVALGRARGIDDVLSGT</sequence>
<dbReference type="Gene3D" id="3.40.50.720">
    <property type="entry name" value="NAD(P)-binding Rossmann-like Domain"/>
    <property type="match status" value="2"/>
</dbReference>
<dbReference type="RefSeq" id="WP_083050310.1">
    <property type="nucleotide sequence ID" value="NZ_MWQY01000009.1"/>
</dbReference>
<dbReference type="Pfam" id="PF02826">
    <property type="entry name" value="2-Hacid_dh_C"/>
    <property type="match status" value="1"/>
</dbReference>
<dbReference type="InterPro" id="IPR006140">
    <property type="entry name" value="D-isomer_DH_NAD-bd"/>
</dbReference>
<comment type="caution">
    <text evidence="4">The sequence shown here is derived from an EMBL/GenBank/DDBJ whole genome shotgun (WGS) entry which is preliminary data.</text>
</comment>
<evidence type="ECO:0000259" key="3">
    <source>
        <dbReference type="Pfam" id="PF02826"/>
    </source>
</evidence>
<keyword evidence="5" id="KW-1185">Reference proteome</keyword>
<dbReference type="Proteomes" id="UP000192343">
    <property type="component" value="Unassembled WGS sequence"/>
</dbReference>
<dbReference type="InterPro" id="IPR036291">
    <property type="entry name" value="NAD(P)-bd_dom_sf"/>
</dbReference>
<name>A0A1Y1RYB3_9SPIO</name>
<dbReference type="GO" id="GO:0051287">
    <property type="term" value="F:NAD binding"/>
    <property type="evidence" value="ECO:0007669"/>
    <property type="project" value="InterPro"/>
</dbReference>
<dbReference type="EMBL" id="MWQY01000009">
    <property type="protein sequence ID" value="ORC35372.1"/>
    <property type="molecule type" value="Genomic_DNA"/>
</dbReference>
<gene>
    <name evidence="4" type="ORF">B4O97_09365</name>
</gene>
<accession>A0A1Y1RYB3</accession>
<proteinExistence type="predicted"/>
<keyword evidence="1" id="KW-0560">Oxidoreductase</keyword>
<evidence type="ECO:0000256" key="1">
    <source>
        <dbReference type="ARBA" id="ARBA00023002"/>
    </source>
</evidence>
<dbReference type="InterPro" id="IPR050223">
    <property type="entry name" value="D-isomer_2-hydroxyacid_DH"/>
</dbReference>
<evidence type="ECO:0000313" key="5">
    <source>
        <dbReference type="Proteomes" id="UP000192343"/>
    </source>
</evidence>